<organism evidence="1 2">
    <name type="scientific">Daphnia magna</name>
    <dbReference type="NCBI Taxonomy" id="35525"/>
    <lineage>
        <taxon>Eukaryota</taxon>
        <taxon>Metazoa</taxon>
        <taxon>Ecdysozoa</taxon>
        <taxon>Arthropoda</taxon>
        <taxon>Crustacea</taxon>
        <taxon>Branchiopoda</taxon>
        <taxon>Diplostraca</taxon>
        <taxon>Cladocera</taxon>
        <taxon>Anomopoda</taxon>
        <taxon>Daphniidae</taxon>
        <taxon>Daphnia</taxon>
    </lineage>
</organism>
<reference evidence="1 2" key="1">
    <citation type="submission" date="2016-03" db="EMBL/GenBank/DDBJ databases">
        <title>EvidentialGene: Evidence-directed Construction of Genes on Genomes.</title>
        <authorList>
            <person name="Gilbert D.G."/>
            <person name="Choi J.-H."/>
            <person name="Mockaitis K."/>
            <person name="Colbourne J."/>
            <person name="Pfrender M."/>
        </authorList>
    </citation>
    <scope>NUCLEOTIDE SEQUENCE [LARGE SCALE GENOMIC DNA]</scope>
    <source>
        <strain evidence="1 2">Xinb3</strain>
        <tissue evidence="1">Complete organism</tissue>
    </source>
</reference>
<dbReference type="AlphaFoldDB" id="A0A162CZ53"/>
<feature type="non-terminal residue" evidence="1">
    <location>
        <position position="1"/>
    </location>
</feature>
<gene>
    <name evidence="1" type="ORF">APZ42_002208</name>
</gene>
<evidence type="ECO:0000313" key="1">
    <source>
        <dbReference type="EMBL" id="KZS01204.1"/>
    </source>
</evidence>
<accession>A0A162CZ53</accession>
<keyword evidence="2" id="KW-1185">Reference proteome</keyword>
<comment type="caution">
    <text evidence="1">The sequence shown here is derived from an EMBL/GenBank/DDBJ whole genome shotgun (WGS) entry which is preliminary data.</text>
</comment>
<name>A0A162CZ53_9CRUS</name>
<proteinExistence type="predicted"/>
<dbReference type="Proteomes" id="UP000076858">
    <property type="component" value="Unassembled WGS sequence"/>
</dbReference>
<sequence>LEGLAEGLVAIAGLLTAQAPELLDEEAQQELVAQLSWLASGPFRLQAERLATGLAAPCDTLIGLARRGEGGGGSDAHDRAVSALQAARAALAEIVAFCGRLEVLPLPEFDVFESMLHQALQAAAKAEGVQAAEPEAAQPDAPRNGSL</sequence>
<protein>
    <submittedName>
        <fullName evidence="1">Uncharacterized protein</fullName>
    </submittedName>
</protein>
<evidence type="ECO:0000313" key="2">
    <source>
        <dbReference type="Proteomes" id="UP000076858"/>
    </source>
</evidence>
<dbReference type="EMBL" id="LRGB01007379">
    <property type="protein sequence ID" value="KZS01204.1"/>
    <property type="molecule type" value="Genomic_DNA"/>
</dbReference>